<dbReference type="InterPro" id="IPR036390">
    <property type="entry name" value="WH_DNA-bd_sf"/>
</dbReference>
<dbReference type="Gene3D" id="1.10.167.10">
    <property type="entry name" value="Regulator of G-protein Signalling 4, domain 2"/>
    <property type="match status" value="1"/>
</dbReference>
<dbReference type="CDD" id="cd04450">
    <property type="entry name" value="DEP_RGS7-like"/>
    <property type="match status" value="1"/>
</dbReference>
<dbReference type="SUPFAM" id="SSF46785">
    <property type="entry name" value="Winged helix' DNA-binding domain"/>
    <property type="match status" value="2"/>
</dbReference>
<dbReference type="SUPFAM" id="SSF48097">
    <property type="entry name" value="Regulator of G-protein signaling, RGS"/>
    <property type="match status" value="1"/>
</dbReference>
<dbReference type="GO" id="GO:0009968">
    <property type="term" value="P:negative regulation of signal transduction"/>
    <property type="evidence" value="ECO:0007669"/>
    <property type="project" value="UniProtKB-KW"/>
</dbReference>
<keyword evidence="1" id="KW-0734">Signal transduction inhibitor</keyword>
<dbReference type="Proteomes" id="UP000789508">
    <property type="component" value="Unassembled WGS sequence"/>
</dbReference>
<evidence type="ECO:0000259" key="3">
    <source>
        <dbReference type="PROSITE" id="PS50132"/>
    </source>
</evidence>
<feature type="domain" description="DEP" evidence="4">
    <location>
        <begin position="186"/>
        <end position="266"/>
    </location>
</feature>
<dbReference type="PANTHER" id="PTHR10845">
    <property type="entry name" value="REGULATOR OF G PROTEIN SIGNALING"/>
    <property type="match status" value="1"/>
</dbReference>
<evidence type="ECO:0000259" key="4">
    <source>
        <dbReference type="PROSITE" id="PS50186"/>
    </source>
</evidence>
<dbReference type="Pfam" id="PF00615">
    <property type="entry name" value="RGS"/>
    <property type="match status" value="1"/>
</dbReference>
<accession>A0A9N9HCV8</accession>
<keyword evidence="6" id="KW-1185">Reference proteome</keyword>
<dbReference type="InterPro" id="IPR036388">
    <property type="entry name" value="WH-like_DNA-bd_sf"/>
</dbReference>
<feature type="region of interest" description="Disordered" evidence="2">
    <location>
        <begin position="492"/>
        <end position="544"/>
    </location>
</feature>
<feature type="compositionally biased region" description="Low complexity" evidence="2">
    <location>
        <begin position="497"/>
        <end position="516"/>
    </location>
</feature>
<dbReference type="PROSITE" id="PS50132">
    <property type="entry name" value="RGS"/>
    <property type="match status" value="1"/>
</dbReference>
<comment type="caution">
    <text evidence="5">The sequence shown here is derived from an EMBL/GenBank/DDBJ whole genome shotgun (WGS) entry which is preliminary data.</text>
</comment>
<proteinExistence type="predicted"/>
<dbReference type="InterPro" id="IPR036305">
    <property type="entry name" value="RGS_sf"/>
</dbReference>
<dbReference type="CDD" id="cd04371">
    <property type="entry name" value="DEP"/>
    <property type="match status" value="1"/>
</dbReference>
<name>A0A9N9HCV8_9GLOM</name>
<dbReference type="InterPro" id="IPR044926">
    <property type="entry name" value="RGS_subdomain_2"/>
</dbReference>
<dbReference type="InterPro" id="IPR000591">
    <property type="entry name" value="DEP_dom"/>
</dbReference>
<gene>
    <name evidence="5" type="ORF">ALEPTO_LOCUS10453</name>
</gene>
<dbReference type="PRINTS" id="PR01301">
    <property type="entry name" value="RGSPROTEIN"/>
</dbReference>
<dbReference type="AlphaFoldDB" id="A0A9N9HCV8"/>
<feature type="compositionally biased region" description="Polar residues" evidence="2">
    <location>
        <begin position="10"/>
        <end position="21"/>
    </location>
</feature>
<evidence type="ECO:0000256" key="2">
    <source>
        <dbReference type="SAM" id="MobiDB-lite"/>
    </source>
</evidence>
<dbReference type="SMART" id="SM00315">
    <property type="entry name" value="RGS"/>
    <property type="match status" value="1"/>
</dbReference>
<dbReference type="PROSITE" id="PS50186">
    <property type="entry name" value="DEP"/>
    <property type="match status" value="1"/>
</dbReference>
<dbReference type="Pfam" id="PF00610">
    <property type="entry name" value="DEP"/>
    <property type="match status" value="1"/>
</dbReference>
<evidence type="ECO:0000313" key="6">
    <source>
        <dbReference type="Proteomes" id="UP000789508"/>
    </source>
</evidence>
<feature type="domain" description="RGS" evidence="3">
    <location>
        <begin position="356"/>
        <end position="487"/>
    </location>
</feature>
<dbReference type="OrthoDB" id="196547at2759"/>
<dbReference type="InterPro" id="IPR058855">
    <property type="entry name" value="RGS1/SST2-like_Fungal-DR"/>
</dbReference>
<dbReference type="PANTHER" id="PTHR10845:SF192">
    <property type="entry name" value="DOUBLE HIT, ISOFORM B"/>
    <property type="match status" value="1"/>
</dbReference>
<dbReference type="GO" id="GO:0035556">
    <property type="term" value="P:intracellular signal transduction"/>
    <property type="evidence" value="ECO:0007669"/>
    <property type="project" value="InterPro"/>
</dbReference>
<reference evidence="5" key="1">
    <citation type="submission" date="2021-06" db="EMBL/GenBank/DDBJ databases">
        <authorList>
            <person name="Kallberg Y."/>
            <person name="Tangrot J."/>
            <person name="Rosling A."/>
        </authorList>
    </citation>
    <scope>NUCLEOTIDE SEQUENCE</scope>
    <source>
        <strain evidence="5">FL130A</strain>
    </source>
</reference>
<dbReference type="Pfam" id="PF25889">
    <property type="entry name" value="WHD_Fungal_DR"/>
    <property type="match status" value="1"/>
</dbReference>
<protein>
    <submittedName>
        <fullName evidence="5">1367_t:CDS:1</fullName>
    </submittedName>
</protein>
<sequence length="544" mass="61657">MAAQIAQPHVQHQSSTHMMKTTKSGRPFVKDIHDLFSTLIVSLPMDSHRHMFRTYPNTFTTEEAVLNLSSLKFTQSNHMAKSVCQTFMDAKLFEHAIDTSNRAFRDKNLYALTSKGIYVLEKFVNRNGIIANNLSKMFASHMSPIRLYFLERNPDNDSILLNKSAIEAVTSDSASSNSSTHEKGDRNLGIELKDRQQNHKTYRHTFHGLPALDWLCDFTTAIAREEASKIANEFLRLGLIEPVPDKKSEKSHEIRFSRSTLYQVTDEGRYVAGWDFDLSNNRNNNGTEKNEKNGLRGMLSIANLNKSTAADHAKHKNEPFDPSTTPYVQGHKSRRSSISGKDLFPGIIKQESSTKRLQQILEDPTLCSLFMNFVKANFCEENLLFLLDVKEFKSKYGHQLNEAEQKLLISDALQIYNKYLAPVCPHELNIDHALRQQMIQYMTNNNETQPTTITLDIYDKIEDTIFRLMASDSIPKFIRTEKYLNAVYEKSSIDGGSNTSSVSSSPPTSSSNVTVNGRSITPEPHKQNHQHLKEPSIESLDGST</sequence>
<feature type="compositionally biased region" description="Basic and acidic residues" evidence="2">
    <location>
        <begin position="523"/>
        <end position="536"/>
    </location>
</feature>
<evidence type="ECO:0000313" key="5">
    <source>
        <dbReference type="EMBL" id="CAG8665845.1"/>
    </source>
</evidence>
<organism evidence="5 6">
    <name type="scientific">Ambispora leptoticha</name>
    <dbReference type="NCBI Taxonomy" id="144679"/>
    <lineage>
        <taxon>Eukaryota</taxon>
        <taxon>Fungi</taxon>
        <taxon>Fungi incertae sedis</taxon>
        <taxon>Mucoromycota</taxon>
        <taxon>Glomeromycotina</taxon>
        <taxon>Glomeromycetes</taxon>
        <taxon>Archaeosporales</taxon>
        <taxon>Ambisporaceae</taxon>
        <taxon>Ambispora</taxon>
    </lineage>
</organism>
<feature type="region of interest" description="Disordered" evidence="2">
    <location>
        <begin position="313"/>
        <end position="337"/>
    </location>
</feature>
<dbReference type="EMBL" id="CAJVPS010011603">
    <property type="protein sequence ID" value="CAG8665845.1"/>
    <property type="molecule type" value="Genomic_DNA"/>
</dbReference>
<dbReference type="SMART" id="SM00049">
    <property type="entry name" value="DEP"/>
    <property type="match status" value="2"/>
</dbReference>
<dbReference type="Gene3D" id="1.10.10.10">
    <property type="entry name" value="Winged helix-like DNA-binding domain superfamily/Winged helix DNA-binding domain"/>
    <property type="match status" value="2"/>
</dbReference>
<feature type="non-terminal residue" evidence="5">
    <location>
        <position position="1"/>
    </location>
</feature>
<dbReference type="InterPro" id="IPR016137">
    <property type="entry name" value="RGS"/>
</dbReference>
<evidence type="ECO:0000256" key="1">
    <source>
        <dbReference type="ARBA" id="ARBA00022700"/>
    </source>
</evidence>
<feature type="region of interest" description="Disordered" evidence="2">
    <location>
        <begin position="1"/>
        <end position="21"/>
    </location>
</feature>